<dbReference type="AlphaFoldDB" id="A0AAV4MTN4"/>
<gene>
    <name evidence="2" type="ORF">CEXT_242641</name>
</gene>
<evidence type="ECO:0000313" key="2">
    <source>
        <dbReference type="EMBL" id="GIX74249.1"/>
    </source>
</evidence>
<dbReference type="EMBL" id="BPLR01020046">
    <property type="protein sequence ID" value="GIX74249.1"/>
    <property type="molecule type" value="Genomic_DNA"/>
</dbReference>
<sequence length="74" mass="8515">MLSPKSINLRFWGHFFFSCFVFPLRGNVVKAFVPEESRRFYGGTEWCSCDFARDFGNALSKGSVGGFQFDVYRP</sequence>
<reference evidence="2 3" key="1">
    <citation type="submission" date="2021-06" db="EMBL/GenBank/DDBJ databases">
        <title>Caerostris extrusa draft genome.</title>
        <authorList>
            <person name="Kono N."/>
            <person name="Arakawa K."/>
        </authorList>
    </citation>
    <scope>NUCLEOTIDE SEQUENCE [LARGE SCALE GENOMIC DNA]</scope>
</reference>
<comment type="caution">
    <text evidence="2">The sequence shown here is derived from an EMBL/GenBank/DDBJ whole genome shotgun (WGS) entry which is preliminary data.</text>
</comment>
<evidence type="ECO:0008006" key="4">
    <source>
        <dbReference type="Google" id="ProtNLM"/>
    </source>
</evidence>
<proteinExistence type="predicted"/>
<feature type="signal peptide" evidence="1">
    <location>
        <begin position="1"/>
        <end position="31"/>
    </location>
</feature>
<organism evidence="2 3">
    <name type="scientific">Caerostris extrusa</name>
    <name type="common">Bark spider</name>
    <name type="synonym">Caerostris bankana</name>
    <dbReference type="NCBI Taxonomy" id="172846"/>
    <lineage>
        <taxon>Eukaryota</taxon>
        <taxon>Metazoa</taxon>
        <taxon>Ecdysozoa</taxon>
        <taxon>Arthropoda</taxon>
        <taxon>Chelicerata</taxon>
        <taxon>Arachnida</taxon>
        <taxon>Araneae</taxon>
        <taxon>Araneomorphae</taxon>
        <taxon>Entelegynae</taxon>
        <taxon>Araneoidea</taxon>
        <taxon>Araneidae</taxon>
        <taxon>Caerostris</taxon>
    </lineage>
</organism>
<accession>A0AAV4MTN4</accession>
<name>A0AAV4MTN4_CAEEX</name>
<keyword evidence="3" id="KW-1185">Reference proteome</keyword>
<evidence type="ECO:0000313" key="3">
    <source>
        <dbReference type="Proteomes" id="UP001054945"/>
    </source>
</evidence>
<dbReference type="Proteomes" id="UP001054945">
    <property type="component" value="Unassembled WGS sequence"/>
</dbReference>
<evidence type="ECO:0000256" key="1">
    <source>
        <dbReference type="SAM" id="SignalP"/>
    </source>
</evidence>
<protein>
    <recommendedName>
        <fullName evidence="4">Secreted protein</fullName>
    </recommendedName>
</protein>
<keyword evidence="1" id="KW-0732">Signal</keyword>
<feature type="chain" id="PRO_5043719261" description="Secreted protein" evidence="1">
    <location>
        <begin position="32"/>
        <end position="74"/>
    </location>
</feature>